<keyword evidence="3 6" id="KW-0812">Transmembrane</keyword>
<keyword evidence="4 6" id="KW-1133">Transmembrane helix</keyword>
<evidence type="ECO:0000313" key="8">
    <source>
        <dbReference type="Proteomes" id="UP000054683"/>
    </source>
</evidence>
<dbReference type="PANTHER" id="PTHR30086:SF20">
    <property type="entry name" value="ARGININE EXPORTER PROTEIN ARGO-RELATED"/>
    <property type="match status" value="1"/>
</dbReference>
<dbReference type="Proteomes" id="UP000054683">
    <property type="component" value="Unassembled WGS sequence"/>
</dbReference>
<protein>
    <submittedName>
        <fullName evidence="7">Lysine exporter protein LysE/YggA</fullName>
    </submittedName>
</protein>
<dbReference type="GO" id="GO:0005886">
    <property type="term" value="C:plasma membrane"/>
    <property type="evidence" value="ECO:0007669"/>
    <property type="project" value="UniProtKB-SubCell"/>
</dbReference>
<feature type="transmembrane region" description="Helical" evidence="6">
    <location>
        <begin position="67"/>
        <end position="86"/>
    </location>
</feature>
<dbReference type="Pfam" id="PF01810">
    <property type="entry name" value="LysE"/>
    <property type="match status" value="1"/>
</dbReference>
<evidence type="ECO:0000256" key="2">
    <source>
        <dbReference type="ARBA" id="ARBA00022475"/>
    </source>
</evidence>
<keyword evidence="2" id="KW-1003">Cell membrane</keyword>
<evidence type="ECO:0000256" key="5">
    <source>
        <dbReference type="ARBA" id="ARBA00023136"/>
    </source>
</evidence>
<dbReference type="PANTHER" id="PTHR30086">
    <property type="entry name" value="ARGININE EXPORTER PROTEIN ARGO"/>
    <property type="match status" value="1"/>
</dbReference>
<evidence type="ECO:0000256" key="4">
    <source>
        <dbReference type="ARBA" id="ARBA00022989"/>
    </source>
</evidence>
<keyword evidence="5 6" id="KW-0472">Membrane</keyword>
<evidence type="ECO:0000313" key="7">
    <source>
        <dbReference type="EMBL" id="SAL74533.1"/>
    </source>
</evidence>
<comment type="subcellular location">
    <subcellularLocation>
        <location evidence="1">Cell membrane</location>
        <topology evidence="1">Multi-pass membrane protein</topology>
    </subcellularLocation>
</comment>
<evidence type="ECO:0000256" key="3">
    <source>
        <dbReference type="ARBA" id="ARBA00022692"/>
    </source>
</evidence>
<name>A0A158K1E5_9BURK</name>
<proteinExistence type="predicted"/>
<sequence>MLPSASFLVAAVLLAVIPGPGIAYVVARTVSGGKSEGIASSMGAAVGGMVHVFAAALGLSMLIAQSAVAYAVVKYIGAAYLIYLGIRTLASSAPADGQTFAEQTGSAFRRAAATRCPWACNCPRTADLHHG</sequence>
<dbReference type="OrthoDB" id="9804822at2"/>
<accession>A0A158K1E5</accession>
<evidence type="ECO:0000256" key="6">
    <source>
        <dbReference type="SAM" id="Phobius"/>
    </source>
</evidence>
<reference evidence="7 8" key="1">
    <citation type="submission" date="2016-01" db="EMBL/GenBank/DDBJ databases">
        <authorList>
            <person name="Oliw E.H."/>
        </authorList>
    </citation>
    <scope>NUCLEOTIDE SEQUENCE [LARGE SCALE GENOMIC DNA]</scope>
    <source>
        <strain evidence="7">LMG 27134</strain>
    </source>
</reference>
<gene>
    <name evidence="7" type="ORF">AWB69_09206</name>
</gene>
<dbReference type="GO" id="GO:0015171">
    <property type="term" value="F:amino acid transmembrane transporter activity"/>
    <property type="evidence" value="ECO:0007669"/>
    <property type="project" value="TreeGrafter"/>
</dbReference>
<dbReference type="AlphaFoldDB" id="A0A158K1E5"/>
<dbReference type="InterPro" id="IPR001123">
    <property type="entry name" value="LeuE-type"/>
</dbReference>
<evidence type="ECO:0000256" key="1">
    <source>
        <dbReference type="ARBA" id="ARBA00004651"/>
    </source>
</evidence>
<feature type="transmembrane region" description="Helical" evidence="6">
    <location>
        <begin position="39"/>
        <end position="60"/>
    </location>
</feature>
<organism evidence="7 8">
    <name type="scientific">Caballeronia udeis</name>
    <dbReference type="NCBI Taxonomy" id="1232866"/>
    <lineage>
        <taxon>Bacteria</taxon>
        <taxon>Pseudomonadati</taxon>
        <taxon>Pseudomonadota</taxon>
        <taxon>Betaproteobacteria</taxon>
        <taxon>Burkholderiales</taxon>
        <taxon>Burkholderiaceae</taxon>
        <taxon>Caballeronia</taxon>
    </lineage>
</organism>
<dbReference type="EMBL" id="FCOK02000161">
    <property type="protein sequence ID" value="SAL74533.1"/>
    <property type="molecule type" value="Genomic_DNA"/>
</dbReference>